<keyword evidence="4" id="KW-0472">Membrane</keyword>
<dbReference type="GO" id="GO:0003700">
    <property type="term" value="F:DNA-binding transcription factor activity"/>
    <property type="evidence" value="ECO:0007669"/>
    <property type="project" value="InterPro"/>
</dbReference>
<evidence type="ECO:0000259" key="5">
    <source>
        <dbReference type="PROSITE" id="PS01124"/>
    </source>
</evidence>
<dbReference type="Proteomes" id="UP000317036">
    <property type="component" value="Unassembled WGS sequence"/>
</dbReference>
<dbReference type="GO" id="GO:0043565">
    <property type="term" value="F:sequence-specific DNA binding"/>
    <property type="evidence" value="ECO:0007669"/>
    <property type="project" value="InterPro"/>
</dbReference>
<evidence type="ECO:0000256" key="4">
    <source>
        <dbReference type="SAM" id="Phobius"/>
    </source>
</evidence>
<dbReference type="SUPFAM" id="SSF46689">
    <property type="entry name" value="Homeodomain-like"/>
    <property type="match status" value="2"/>
</dbReference>
<dbReference type="PROSITE" id="PS01124">
    <property type="entry name" value="HTH_ARAC_FAMILY_2"/>
    <property type="match status" value="1"/>
</dbReference>
<keyword evidence="4" id="KW-1133">Transmembrane helix</keyword>
<dbReference type="Pfam" id="PF12833">
    <property type="entry name" value="HTH_18"/>
    <property type="match status" value="1"/>
</dbReference>
<reference evidence="6 7" key="1">
    <citation type="submission" date="2019-07" db="EMBL/GenBank/DDBJ databases">
        <authorList>
            <person name="Kim J."/>
        </authorList>
    </citation>
    <scope>NUCLEOTIDE SEQUENCE [LARGE SCALE GENOMIC DNA]</scope>
    <source>
        <strain evidence="6 7">JC52</strain>
    </source>
</reference>
<gene>
    <name evidence="6" type="ORF">FPZ49_22150</name>
</gene>
<dbReference type="InterPro" id="IPR009057">
    <property type="entry name" value="Homeodomain-like_sf"/>
</dbReference>
<keyword evidence="4" id="KW-0812">Transmembrane</keyword>
<dbReference type="AlphaFoldDB" id="A0A559K6I9"/>
<feature type="transmembrane region" description="Helical" evidence="4">
    <location>
        <begin position="6"/>
        <end position="28"/>
    </location>
</feature>
<evidence type="ECO:0000313" key="7">
    <source>
        <dbReference type="Proteomes" id="UP000317036"/>
    </source>
</evidence>
<dbReference type="InterPro" id="IPR018060">
    <property type="entry name" value="HTH_AraC"/>
</dbReference>
<dbReference type="EMBL" id="VNJI01000032">
    <property type="protein sequence ID" value="TVY07726.1"/>
    <property type="molecule type" value="Genomic_DNA"/>
</dbReference>
<comment type="caution">
    <text evidence="6">The sequence shown here is derived from an EMBL/GenBank/DDBJ whole genome shotgun (WGS) entry which is preliminary data.</text>
</comment>
<organism evidence="6 7">
    <name type="scientific">Paenibacillus cremeus</name>
    <dbReference type="NCBI Taxonomy" id="2163881"/>
    <lineage>
        <taxon>Bacteria</taxon>
        <taxon>Bacillati</taxon>
        <taxon>Bacillota</taxon>
        <taxon>Bacilli</taxon>
        <taxon>Bacillales</taxon>
        <taxon>Paenibacillaceae</taxon>
        <taxon>Paenibacillus</taxon>
    </lineage>
</organism>
<dbReference type="PROSITE" id="PS00041">
    <property type="entry name" value="HTH_ARAC_FAMILY_1"/>
    <property type="match status" value="1"/>
</dbReference>
<keyword evidence="2" id="KW-0238">DNA-binding</keyword>
<dbReference type="PANTHER" id="PTHR43280">
    <property type="entry name" value="ARAC-FAMILY TRANSCRIPTIONAL REGULATOR"/>
    <property type="match status" value="1"/>
</dbReference>
<sequence length="755" mass="86237">MFNKLLTSYMVTICLLSLLIGSVYMVFYSHEVKSEYERSTAEAMSSMLSHADTLASNIDQLTLQLSLLPELSPMLSNPFQYSILQFGNVKEALRNQITTNSMLYSIYVYFKLNNKVLTTSEGLYPLDEFYDEAYVKRADAKQQEKRRSVRVLSSTVDRQNVEVITWGRPIPLTSSVPLGSLIVNVKRSVFFEVLYNYANVSSSDHVYVLDSSDFHVLSGPPLEDLSQSLRDLAVQNKLTGAAGLQRIELGGEEFFAGFMKGEQFDWTVVKLIPYHSYVEVLRAKLGEVIRIELVVLLIGFALAYLFSMRLSRPWKQVLASFTGGAQSARLADESTLVSEAIARLLKENEHIKGTLRQSEPIIRYRLLYDMLVDSLASPDVTEQQLANIGIAFPHRYFAALVVVADLRKYEFHEDYNRIKLLLFSLTEEALGKRLLAVGTILDHMHFGYVLNFEQGECGDDFEGELKQQLKEAADEVNAMAQTDFDLTLQFAFGRVYGSLTQVYSSYVDAKRAANWKALLHERDVVFFGDSVGTVRFDYPLELQKELIARIITIDRTQADEVLTDFFTRYVYNRNYPREQAQETIVMLMSSIIQHLYTQGYEMPSIPYSSKRVGECRNSSELERLLRECVHLLMDQLEQLQGKKHGNAYLKQATSFMEVAYHEIASVAEVATHVGISVSYLNSLFRTELGTSPLDYLTKVRIEQSKALLTDRGYRYSLQDICRQIGYNDVQSFIRFFKKHESMTPGEFRKRKECSL</sequence>
<proteinExistence type="predicted"/>
<dbReference type="SMART" id="SM00342">
    <property type="entry name" value="HTH_ARAC"/>
    <property type="match status" value="1"/>
</dbReference>
<protein>
    <submittedName>
        <fullName evidence="6">AraC family transcriptional regulator</fullName>
    </submittedName>
</protein>
<keyword evidence="1" id="KW-0805">Transcription regulation</keyword>
<feature type="domain" description="HTH araC/xylS-type" evidence="5">
    <location>
        <begin position="650"/>
        <end position="750"/>
    </location>
</feature>
<accession>A0A559K6I9</accession>
<keyword evidence="3" id="KW-0804">Transcription</keyword>
<dbReference type="RefSeq" id="WP_144851065.1">
    <property type="nucleotide sequence ID" value="NZ_VNJI01000032.1"/>
</dbReference>
<name>A0A559K6I9_9BACL</name>
<dbReference type="PANTHER" id="PTHR43280:SF2">
    <property type="entry name" value="HTH-TYPE TRANSCRIPTIONAL REGULATOR EXSA"/>
    <property type="match status" value="1"/>
</dbReference>
<dbReference type="OrthoDB" id="2544973at2"/>
<evidence type="ECO:0000256" key="3">
    <source>
        <dbReference type="ARBA" id="ARBA00023163"/>
    </source>
</evidence>
<evidence type="ECO:0000256" key="1">
    <source>
        <dbReference type="ARBA" id="ARBA00023015"/>
    </source>
</evidence>
<evidence type="ECO:0000313" key="6">
    <source>
        <dbReference type="EMBL" id="TVY07726.1"/>
    </source>
</evidence>
<keyword evidence="7" id="KW-1185">Reference proteome</keyword>
<dbReference type="Gene3D" id="1.10.10.60">
    <property type="entry name" value="Homeodomain-like"/>
    <property type="match status" value="2"/>
</dbReference>
<evidence type="ECO:0000256" key="2">
    <source>
        <dbReference type="ARBA" id="ARBA00023125"/>
    </source>
</evidence>
<dbReference type="InterPro" id="IPR018062">
    <property type="entry name" value="HTH_AraC-typ_CS"/>
</dbReference>